<proteinExistence type="inferred from homology"/>
<dbReference type="SUPFAM" id="SSF46785">
    <property type="entry name" value="Winged helix' DNA-binding domain"/>
    <property type="match status" value="1"/>
</dbReference>
<evidence type="ECO:0000256" key="1">
    <source>
        <dbReference type="ARBA" id="ARBA00009437"/>
    </source>
</evidence>
<dbReference type="CDD" id="cd08421">
    <property type="entry name" value="PBP2_LTTR_like_1"/>
    <property type="match status" value="1"/>
</dbReference>
<protein>
    <submittedName>
        <fullName evidence="6">Transcriptional regulator</fullName>
    </submittedName>
</protein>
<organism evidence="6 7">
    <name type="scientific">Advenella faeciporci</name>
    <dbReference type="NCBI Taxonomy" id="797535"/>
    <lineage>
        <taxon>Bacteria</taxon>
        <taxon>Pseudomonadati</taxon>
        <taxon>Pseudomonadota</taxon>
        <taxon>Betaproteobacteria</taxon>
        <taxon>Burkholderiales</taxon>
        <taxon>Alcaligenaceae</taxon>
    </lineage>
</organism>
<dbReference type="GO" id="GO:0003700">
    <property type="term" value="F:DNA-binding transcription factor activity"/>
    <property type="evidence" value="ECO:0007669"/>
    <property type="project" value="InterPro"/>
</dbReference>
<dbReference type="Gene3D" id="3.40.190.290">
    <property type="match status" value="1"/>
</dbReference>
<keyword evidence="3" id="KW-0238">DNA-binding</keyword>
<gene>
    <name evidence="6" type="ORF">GCM10011450_08130</name>
</gene>
<comment type="similarity">
    <text evidence="1">Belongs to the LysR transcriptional regulatory family.</text>
</comment>
<dbReference type="SUPFAM" id="SSF53850">
    <property type="entry name" value="Periplasmic binding protein-like II"/>
    <property type="match status" value="1"/>
</dbReference>
<name>A0A918MWB7_9BURK</name>
<dbReference type="InterPro" id="IPR000847">
    <property type="entry name" value="LysR_HTH_N"/>
</dbReference>
<evidence type="ECO:0000256" key="4">
    <source>
        <dbReference type="ARBA" id="ARBA00023163"/>
    </source>
</evidence>
<dbReference type="PANTHER" id="PTHR30419">
    <property type="entry name" value="HTH-TYPE TRANSCRIPTIONAL REGULATOR YBHD"/>
    <property type="match status" value="1"/>
</dbReference>
<dbReference type="RefSeq" id="WP_189384182.1">
    <property type="nucleotide sequence ID" value="NZ_BAABFY010000007.1"/>
</dbReference>
<dbReference type="PANTHER" id="PTHR30419:SF2">
    <property type="entry name" value="LYSR FAMILY TRANSCRIPTIONAL REGULATOR"/>
    <property type="match status" value="1"/>
</dbReference>
<comment type="caution">
    <text evidence="6">The sequence shown here is derived from an EMBL/GenBank/DDBJ whole genome shotgun (WGS) entry which is preliminary data.</text>
</comment>
<dbReference type="Pfam" id="PF03466">
    <property type="entry name" value="LysR_substrate"/>
    <property type="match status" value="1"/>
</dbReference>
<reference evidence="6" key="1">
    <citation type="journal article" date="2014" name="Int. J. Syst. Evol. Microbiol.">
        <title>Complete genome sequence of Corynebacterium casei LMG S-19264T (=DSM 44701T), isolated from a smear-ripened cheese.</title>
        <authorList>
            <consortium name="US DOE Joint Genome Institute (JGI-PGF)"/>
            <person name="Walter F."/>
            <person name="Albersmeier A."/>
            <person name="Kalinowski J."/>
            <person name="Ruckert C."/>
        </authorList>
    </citation>
    <scope>NUCLEOTIDE SEQUENCE</scope>
    <source>
        <strain evidence="6">KCTC 23732</strain>
    </source>
</reference>
<evidence type="ECO:0000256" key="2">
    <source>
        <dbReference type="ARBA" id="ARBA00023015"/>
    </source>
</evidence>
<dbReference type="FunFam" id="1.10.10.10:FF:000001">
    <property type="entry name" value="LysR family transcriptional regulator"/>
    <property type="match status" value="1"/>
</dbReference>
<dbReference type="InterPro" id="IPR036390">
    <property type="entry name" value="WH_DNA-bd_sf"/>
</dbReference>
<keyword evidence="7" id="KW-1185">Reference proteome</keyword>
<dbReference type="EMBL" id="BMYS01000003">
    <property type="protein sequence ID" value="GGW80568.1"/>
    <property type="molecule type" value="Genomic_DNA"/>
</dbReference>
<feature type="domain" description="HTH lysR-type" evidence="5">
    <location>
        <begin position="1"/>
        <end position="60"/>
    </location>
</feature>
<reference evidence="6" key="2">
    <citation type="submission" date="2020-09" db="EMBL/GenBank/DDBJ databases">
        <authorList>
            <person name="Sun Q."/>
            <person name="Kim S."/>
        </authorList>
    </citation>
    <scope>NUCLEOTIDE SEQUENCE</scope>
    <source>
        <strain evidence="6">KCTC 23732</strain>
    </source>
</reference>
<sequence>MRYDLTDLKLFINIGETSNLTRAAEKTFLSLPAASARIKNLEESLKVRLLIRQVTGVKMTPAGEILLKYAKGVFQQLECLHSDLQPFSTGIKGKLRILANMTATHSFLSEALSSFLLENPDVDIELEEKLTKDIVSAIRAGSADLGIASGSINLDGLDIVPLFKDELVVITDLEHELKDVEEIRFEDLIEKYQFVGIHPESVIQSFLEEKAYKLGKRIHQRVYVGSFETVCRMVDAKIGLAIVPIECARNYSKPERLNMVRISNDWANRERFICRPGGKDIPAFAEKFIEHVMKIAGNIKRQ</sequence>
<evidence type="ECO:0000259" key="5">
    <source>
        <dbReference type="PROSITE" id="PS50931"/>
    </source>
</evidence>
<dbReference type="Proteomes" id="UP000608345">
    <property type="component" value="Unassembled WGS sequence"/>
</dbReference>
<dbReference type="GO" id="GO:0005829">
    <property type="term" value="C:cytosol"/>
    <property type="evidence" value="ECO:0007669"/>
    <property type="project" value="TreeGrafter"/>
</dbReference>
<evidence type="ECO:0000313" key="7">
    <source>
        <dbReference type="Proteomes" id="UP000608345"/>
    </source>
</evidence>
<evidence type="ECO:0000256" key="3">
    <source>
        <dbReference type="ARBA" id="ARBA00023125"/>
    </source>
</evidence>
<keyword evidence="2" id="KW-0805">Transcription regulation</keyword>
<dbReference type="InterPro" id="IPR050950">
    <property type="entry name" value="HTH-type_LysR_regulators"/>
</dbReference>
<dbReference type="InterPro" id="IPR005119">
    <property type="entry name" value="LysR_subst-bd"/>
</dbReference>
<dbReference type="PROSITE" id="PS50931">
    <property type="entry name" value="HTH_LYSR"/>
    <property type="match status" value="1"/>
</dbReference>
<dbReference type="GO" id="GO:0003677">
    <property type="term" value="F:DNA binding"/>
    <property type="evidence" value="ECO:0007669"/>
    <property type="project" value="UniProtKB-KW"/>
</dbReference>
<dbReference type="InterPro" id="IPR036388">
    <property type="entry name" value="WH-like_DNA-bd_sf"/>
</dbReference>
<accession>A0A918MWB7</accession>
<dbReference type="Pfam" id="PF00126">
    <property type="entry name" value="HTH_1"/>
    <property type="match status" value="1"/>
</dbReference>
<dbReference type="AlphaFoldDB" id="A0A918MWB7"/>
<dbReference type="Gene3D" id="1.10.10.10">
    <property type="entry name" value="Winged helix-like DNA-binding domain superfamily/Winged helix DNA-binding domain"/>
    <property type="match status" value="1"/>
</dbReference>
<keyword evidence="4" id="KW-0804">Transcription</keyword>
<evidence type="ECO:0000313" key="6">
    <source>
        <dbReference type="EMBL" id="GGW80568.1"/>
    </source>
</evidence>